<protein>
    <recommendedName>
        <fullName evidence="2">Ubiquitin-like-conjugating enzyme ATG10</fullName>
    </recommendedName>
    <alternativeName>
        <fullName evidence="7">Autophagy-related protein 10</fullName>
    </alternativeName>
</protein>
<dbReference type="OrthoDB" id="4089664at2759"/>
<evidence type="ECO:0000256" key="3">
    <source>
        <dbReference type="ARBA" id="ARBA00022679"/>
    </source>
</evidence>
<dbReference type="GO" id="GO:0015031">
    <property type="term" value="P:protein transport"/>
    <property type="evidence" value="ECO:0007669"/>
    <property type="project" value="UniProtKB-KW"/>
</dbReference>
<sequence length="219" mass="24370">MTKIDNFPYMSACEFENTCTDFLKRFEQTSRLHSEWTSVEHLDSFNTKYLRITKPLQSSPSHAVQTSKALATNTKESDEEACEIEDDDNEVLRSLPAQQALICYDIILSPTYSVPALYISVKDPLHRYPPTLSTLYNTIIPPEYAAQTKDFGVIGGVTITDHPIKNTPVYFLHPCKVAEVLQASCSRASEIDTASYLLLWIGAMGKCVGLDVPLALVAS</sequence>
<evidence type="ECO:0000313" key="10">
    <source>
        <dbReference type="Proteomes" id="UP000799753"/>
    </source>
</evidence>
<evidence type="ECO:0000256" key="4">
    <source>
        <dbReference type="ARBA" id="ARBA00022786"/>
    </source>
</evidence>
<dbReference type="GO" id="GO:0000045">
    <property type="term" value="P:autophagosome assembly"/>
    <property type="evidence" value="ECO:0007669"/>
    <property type="project" value="TreeGrafter"/>
</dbReference>
<feature type="compositionally biased region" description="Polar residues" evidence="8">
    <location>
        <begin position="60"/>
        <end position="74"/>
    </location>
</feature>
<keyword evidence="5" id="KW-0813">Transport</keyword>
<evidence type="ECO:0000256" key="1">
    <source>
        <dbReference type="ARBA" id="ARBA00005696"/>
    </source>
</evidence>
<dbReference type="Pfam" id="PF03987">
    <property type="entry name" value="Autophagy_act_C"/>
    <property type="match status" value="1"/>
</dbReference>
<gene>
    <name evidence="9" type="ORF">P280DRAFT_417931</name>
</gene>
<reference evidence="9" key="1">
    <citation type="journal article" date="2020" name="Stud. Mycol.">
        <title>101 Dothideomycetes genomes: a test case for predicting lifestyles and emergence of pathogens.</title>
        <authorList>
            <person name="Haridas S."/>
            <person name="Albert R."/>
            <person name="Binder M."/>
            <person name="Bloem J."/>
            <person name="Labutti K."/>
            <person name="Salamov A."/>
            <person name="Andreopoulos B."/>
            <person name="Baker S."/>
            <person name="Barry K."/>
            <person name="Bills G."/>
            <person name="Bluhm B."/>
            <person name="Cannon C."/>
            <person name="Castanera R."/>
            <person name="Culley D."/>
            <person name="Daum C."/>
            <person name="Ezra D."/>
            <person name="Gonzalez J."/>
            <person name="Henrissat B."/>
            <person name="Kuo A."/>
            <person name="Liang C."/>
            <person name="Lipzen A."/>
            <person name="Lutzoni F."/>
            <person name="Magnuson J."/>
            <person name="Mondo S."/>
            <person name="Nolan M."/>
            <person name="Ohm R."/>
            <person name="Pangilinan J."/>
            <person name="Park H.-J."/>
            <person name="Ramirez L."/>
            <person name="Alfaro M."/>
            <person name="Sun H."/>
            <person name="Tritt A."/>
            <person name="Yoshinaga Y."/>
            <person name="Zwiers L.-H."/>
            <person name="Turgeon B."/>
            <person name="Goodwin S."/>
            <person name="Spatafora J."/>
            <person name="Crous P."/>
            <person name="Grigoriev I."/>
        </authorList>
    </citation>
    <scope>NUCLEOTIDE SEQUENCE</scope>
    <source>
        <strain evidence="9">CBS 473.64</strain>
    </source>
</reference>
<feature type="region of interest" description="Disordered" evidence="8">
    <location>
        <begin position="60"/>
        <end position="85"/>
    </location>
</feature>
<dbReference type="GO" id="GO:0061651">
    <property type="term" value="F:Atg12 conjugating enzyme activity"/>
    <property type="evidence" value="ECO:0007669"/>
    <property type="project" value="TreeGrafter"/>
</dbReference>
<keyword evidence="6" id="KW-0072">Autophagy</keyword>
<proteinExistence type="inferred from homology"/>
<dbReference type="PANTHER" id="PTHR14957">
    <property type="entry name" value="UBIQUITIN-LIKE-CONJUGATING ENZYME ATG10"/>
    <property type="match status" value="1"/>
</dbReference>
<evidence type="ECO:0000313" key="9">
    <source>
        <dbReference type="EMBL" id="KAF2645810.1"/>
    </source>
</evidence>
<evidence type="ECO:0000256" key="2">
    <source>
        <dbReference type="ARBA" id="ARBA00021099"/>
    </source>
</evidence>
<comment type="similarity">
    <text evidence="1">Belongs to the ATG10 family.</text>
</comment>
<keyword evidence="4" id="KW-0833">Ubl conjugation pathway</keyword>
<dbReference type="PANTHER" id="PTHR14957:SF1">
    <property type="entry name" value="UBIQUITIN-LIKE-CONJUGATING ENZYME ATG10"/>
    <property type="match status" value="1"/>
</dbReference>
<keyword evidence="3" id="KW-0808">Transferase</keyword>
<keyword evidence="10" id="KW-1185">Reference proteome</keyword>
<evidence type="ECO:0000256" key="5">
    <source>
        <dbReference type="ARBA" id="ARBA00022927"/>
    </source>
</evidence>
<dbReference type="GO" id="GO:0005829">
    <property type="term" value="C:cytosol"/>
    <property type="evidence" value="ECO:0007669"/>
    <property type="project" value="TreeGrafter"/>
</dbReference>
<evidence type="ECO:0000256" key="8">
    <source>
        <dbReference type="SAM" id="MobiDB-lite"/>
    </source>
</evidence>
<dbReference type="GO" id="GO:0000422">
    <property type="term" value="P:autophagy of mitochondrion"/>
    <property type="evidence" value="ECO:0007669"/>
    <property type="project" value="TreeGrafter"/>
</dbReference>
<name>A0A6A6SE56_9PLEO</name>
<evidence type="ECO:0000256" key="7">
    <source>
        <dbReference type="ARBA" id="ARBA00029833"/>
    </source>
</evidence>
<dbReference type="Gene3D" id="3.30.1460.50">
    <property type="match status" value="1"/>
</dbReference>
<keyword evidence="5" id="KW-0653">Protein transport</keyword>
<dbReference type="AlphaFoldDB" id="A0A6A6SE56"/>
<dbReference type="InterPro" id="IPR007135">
    <property type="entry name" value="Atg3/Atg10"/>
</dbReference>
<dbReference type="Proteomes" id="UP000799753">
    <property type="component" value="Unassembled WGS sequence"/>
</dbReference>
<accession>A0A6A6SE56</accession>
<evidence type="ECO:0000256" key="6">
    <source>
        <dbReference type="ARBA" id="ARBA00023006"/>
    </source>
</evidence>
<dbReference type="GO" id="GO:0032446">
    <property type="term" value="P:protein modification by small protein conjugation"/>
    <property type="evidence" value="ECO:0007669"/>
    <property type="project" value="TreeGrafter"/>
</dbReference>
<dbReference type="EMBL" id="MU006777">
    <property type="protein sequence ID" value="KAF2645810.1"/>
    <property type="molecule type" value="Genomic_DNA"/>
</dbReference>
<organism evidence="9 10">
    <name type="scientific">Massarina eburnea CBS 473.64</name>
    <dbReference type="NCBI Taxonomy" id="1395130"/>
    <lineage>
        <taxon>Eukaryota</taxon>
        <taxon>Fungi</taxon>
        <taxon>Dikarya</taxon>
        <taxon>Ascomycota</taxon>
        <taxon>Pezizomycotina</taxon>
        <taxon>Dothideomycetes</taxon>
        <taxon>Pleosporomycetidae</taxon>
        <taxon>Pleosporales</taxon>
        <taxon>Massarineae</taxon>
        <taxon>Massarinaceae</taxon>
        <taxon>Massarina</taxon>
    </lineage>
</organism>